<dbReference type="Proteomes" id="UP001054857">
    <property type="component" value="Unassembled WGS sequence"/>
</dbReference>
<feature type="region of interest" description="Disordered" evidence="1">
    <location>
        <begin position="661"/>
        <end position="697"/>
    </location>
</feature>
<feature type="non-terminal residue" evidence="2">
    <location>
        <position position="1"/>
    </location>
</feature>
<feature type="region of interest" description="Disordered" evidence="1">
    <location>
        <begin position="921"/>
        <end position="995"/>
    </location>
</feature>
<evidence type="ECO:0000313" key="2">
    <source>
        <dbReference type="EMBL" id="GFR49618.1"/>
    </source>
</evidence>
<keyword evidence="3" id="KW-1185">Reference proteome</keyword>
<proteinExistence type="predicted"/>
<feature type="compositionally biased region" description="Low complexity" evidence="1">
    <location>
        <begin position="664"/>
        <end position="694"/>
    </location>
</feature>
<protein>
    <submittedName>
        <fullName evidence="2">Uncharacterized protein</fullName>
    </submittedName>
</protein>
<dbReference type="EMBL" id="BMAR01000031">
    <property type="protein sequence ID" value="GFR49618.1"/>
    <property type="molecule type" value="Genomic_DNA"/>
</dbReference>
<accession>A0AAD3DXC9</accession>
<feature type="region of interest" description="Disordered" evidence="1">
    <location>
        <begin position="602"/>
        <end position="641"/>
    </location>
</feature>
<feature type="region of interest" description="Disordered" evidence="1">
    <location>
        <begin position="524"/>
        <end position="572"/>
    </location>
</feature>
<organism evidence="2 3">
    <name type="scientific">Astrephomene gubernaculifera</name>
    <dbReference type="NCBI Taxonomy" id="47775"/>
    <lineage>
        <taxon>Eukaryota</taxon>
        <taxon>Viridiplantae</taxon>
        <taxon>Chlorophyta</taxon>
        <taxon>core chlorophytes</taxon>
        <taxon>Chlorophyceae</taxon>
        <taxon>CS clade</taxon>
        <taxon>Chlamydomonadales</taxon>
        <taxon>Astrephomenaceae</taxon>
        <taxon>Astrephomene</taxon>
    </lineage>
</organism>
<feature type="compositionally biased region" description="Gly residues" evidence="1">
    <location>
        <begin position="617"/>
        <end position="638"/>
    </location>
</feature>
<evidence type="ECO:0000256" key="1">
    <source>
        <dbReference type="SAM" id="MobiDB-lite"/>
    </source>
</evidence>
<gene>
    <name evidence="2" type="ORF">Agub_g11641</name>
</gene>
<feature type="compositionally biased region" description="Low complexity" evidence="1">
    <location>
        <begin position="602"/>
        <end position="616"/>
    </location>
</feature>
<feature type="compositionally biased region" description="Low complexity" evidence="1">
    <location>
        <begin position="934"/>
        <end position="953"/>
    </location>
</feature>
<dbReference type="AlphaFoldDB" id="A0AAD3DXC9"/>
<feature type="compositionally biased region" description="Pro residues" evidence="1">
    <location>
        <begin position="529"/>
        <end position="539"/>
    </location>
</feature>
<dbReference type="PANTHER" id="PTHR46567">
    <property type="entry name" value="MEDIATOR OF RNA POLYMERASE II TRANSCRIPTION SUBUNIT 12"/>
    <property type="match status" value="1"/>
</dbReference>
<evidence type="ECO:0000313" key="3">
    <source>
        <dbReference type="Proteomes" id="UP001054857"/>
    </source>
</evidence>
<feature type="non-terminal residue" evidence="2">
    <location>
        <position position="995"/>
    </location>
</feature>
<sequence length="995" mass="97617">SAAATSFGAQAMSSALASTRAALWTSDLLSYIDSQFAAAAAAESAAAAAANNAVQRGSSSVSQPTTANFSPEYCNTASPGVVASPDWALLSADVDSLRAIDGNGGGAGAAAGGSSDPWVRLLDHQPCASLLYYARLAGATFLDGLLDSSKLVDWACTQLAAVAAALGGRAPLASGGSGALSAGAGGPGGGGRPLTSVEQLRAQVALQLVLTTLPDLTQSQLHVRRLVDVVLELLTAARGTAGYAGGGGGADVAGDAAAAAAAAVHSPAHSPSPTPPGCSTAIFGSLPTGGGGSSSNATAAAATAPTCTLDSSLVGMALDCLECFAKDATSAVLSLDSLPVFVSALRAHWPSPSTNEPASSTVKSGGGGGGCFSGDGDAAAVRRHAVADRLAAVHAGLATSVNTRLLSFNVIAAFRDLDRAAAAGNLDAGLVALTAACSGDLGRPAPAVQLLGDWVVGLPVVAPPPLVPSPEASSSSSAAASAEQLAARAEQIDLALPCRTVYACRLLTRLAAECRRVRAEAAVSTARGWPPPPPPPPPSSQQQQQPAGSLGGGAVGSGATSERPGAGGPSVGFGFGSGSARAQRAAAAAAAAGAGAGVQQQGVMQHSGASSTATAGVSGGSGGPGLTRGSQEAGGSGQADGAAPVLQDAVIAWLLSRPGPWRNARSSSSTTAAGAPGVRNSSRSGSSSNSNNSNPWDELHARRTVQFLVCMSEIGVFSPSAFVQSLLVEGVFSPSSAIDGAYMYGSRSNGSSSSLAATMVATALGIRSTPVGWNSAPTAPMTTGVAESCHGGISSRIIRACCGSIADVAALAFYLQHLHPQLVTALDDQSAAAAAAATAARPGGRRTLGAGGIASGQQQQQQQRQRAAAAAGVLTGGNSYGRTRKSLLALARLYQSSCCKKEGLTSAAAGLTGGVLLSGVRGRRKRQRRARLEGAATEPAAAVEAAGTPSGTAAAGGDGPAAKRRRRSFGGQPSTGAVQDAATPPPLPPLTATTP</sequence>
<name>A0AAD3DXC9_9CHLO</name>
<reference evidence="2 3" key="1">
    <citation type="journal article" date="2021" name="Sci. Rep.">
        <title>Genome sequencing of the multicellular alga Astrephomene provides insights into convergent evolution of germ-soma differentiation.</title>
        <authorList>
            <person name="Yamashita S."/>
            <person name="Yamamoto K."/>
            <person name="Matsuzaki R."/>
            <person name="Suzuki S."/>
            <person name="Yamaguchi H."/>
            <person name="Hirooka S."/>
            <person name="Minakuchi Y."/>
            <person name="Miyagishima S."/>
            <person name="Kawachi M."/>
            <person name="Toyoda A."/>
            <person name="Nozaki H."/>
        </authorList>
    </citation>
    <scope>NUCLEOTIDE SEQUENCE [LARGE SCALE GENOMIC DNA]</scope>
    <source>
        <strain evidence="2 3">NIES-4017</strain>
    </source>
</reference>
<comment type="caution">
    <text evidence="2">The sequence shown here is derived from an EMBL/GenBank/DDBJ whole genome shotgun (WGS) entry which is preliminary data.</text>
</comment>
<feature type="region of interest" description="Disordered" evidence="1">
    <location>
        <begin position="846"/>
        <end position="870"/>
    </location>
</feature>
<dbReference type="PANTHER" id="PTHR46567:SF1">
    <property type="entry name" value="MEDIATOR OF RNA POLYMERASE II TRANSCRIPTION SUBUNIT 12"/>
    <property type="match status" value="1"/>
</dbReference>
<feature type="compositionally biased region" description="Low complexity" evidence="1">
    <location>
        <begin position="855"/>
        <end position="870"/>
    </location>
</feature>